<feature type="compositionally biased region" description="Acidic residues" evidence="1">
    <location>
        <begin position="66"/>
        <end position="75"/>
    </location>
</feature>
<evidence type="ECO:0000256" key="1">
    <source>
        <dbReference type="SAM" id="MobiDB-lite"/>
    </source>
</evidence>
<evidence type="ECO:0000256" key="2">
    <source>
        <dbReference type="SAM" id="Phobius"/>
    </source>
</evidence>
<reference evidence="4" key="1">
    <citation type="submission" date="2016-10" db="EMBL/GenBank/DDBJ databases">
        <authorList>
            <person name="Varghese N."/>
            <person name="Submissions S."/>
        </authorList>
    </citation>
    <scope>NUCLEOTIDE SEQUENCE [LARGE SCALE GENOMIC DNA]</scope>
    <source>
        <strain evidence="4">XBD2006</strain>
    </source>
</reference>
<gene>
    <name evidence="3" type="ORF">SAMN02910451_02323</name>
</gene>
<organism evidence="3 4">
    <name type="scientific">Butyrivibrio hungatei</name>
    <dbReference type="NCBI Taxonomy" id="185008"/>
    <lineage>
        <taxon>Bacteria</taxon>
        <taxon>Bacillati</taxon>
        <taxon>Bacillota</taxon>
        <taxon>Clostridia</taxon>
        <taxon>Lachnospirales</taxon>
        <taxon>Lachnospiraceae</taxon>
        <taxon>Butyrivibrio</taxon>
    </lineage>
</organism>
<proteinExistence type="predicted"/>
<accession>A0A1G5FC71</accession>
<protein>
    <submittedName>
        <fullName evidence="3">Uncharacterized protein</fullName>
    </submittedName>
</protein>
<dbReference type="AlphaFoldDB" id="A0A1G5FC71"/>
<keyword evidence="2" id="KW-0472">Membrane</keyword>
<dbReference type="RefSeq" id="WP_074462800.1">
    <property type="nucleotide sequence ID" value="NZ_FMUR01000014.1"/>
</dbReference>
<feature type="transmembrane region" description="Helical" evidence="2">
    <location>
        <begin position="9"/>
        <end position="34"/>
    </location>
</feature>
<evidence type="ECO:0000313" key="4">
    <source>
        <dbReference type="Proteomes" id="UP000183047"/>
    </source>
</evidence>
<dbReference type="Proteomes" id="UP000183047">
    <property type="component" value="Unassembled WGS sequence"/>
</dbReference>
<evidence type="ECO:0000313" key="3">
    <source>
        <dbReference type="EMBL" id="SCY36248.1"/>
    </source>
</evidence>
<sequence length="100" mass="10988">MIIKKILEALLYAIGALIALVFLIIFICTVSPWAHDMLSGVATDVAVMRIQQAAELENSAEAAIQEAEEASTDASEEPRSEAKIYEEHMNSMKKGLHLDE</sequence>
<dbReference type="EMBL" id="FMUR01000014">
    <property type="protein sequence ID" value="SCY36248.1"/>
    <property type="molecule type" value="Genomic_DNA"/>
</dbReference>
<name>A0A1G5FC71_9FIRM</name>
<feature type="region of interest" description="Disordered" evidence="1">
    <location>
        <begin position="61"/>
        <end position="80"/>
    </location>
</feature>
<keyword evidence="4" id="KW-1185">Reference proteome</keyword>
<keyword evidence="2" id="KW-1133">Transmembrane helix</keyword>
<keyword evidence="2" id="KW-0812">Transmembrane</keyword>